<keyword evidence="4" id="KW-1185">Reference proteome</keyword>
<dbReference type="EMBL" id="KI894011">
    <property type="protein sequence ID" value="OCF49544.1"/>
    <property type="molecule type" value="Genomic_DNA"/>
</dbReference>
<dbReference type="OrthoDB" id="2562717at2759"/>
<dbReference type="GeneID" id="30172435"/>
<reference evidence="3" key="2">
    <citation type="submission" date="2013-07" db="EMBL/GenBank/DDBJ databases">
        <authorList>
            <consortium name="The Broad Institute Genome Sequencing Platform"/>
            <person name="Cuomo C."/>
            <person name="Litvintseva A."/>
            <person name="Chen Y."/>
            <person name="Heitman J."/>
            <person name="Sun S."/>
            <person name="Springer D."/>
            <person name="Dromer F."/>
            <person name="Young S.K."/>
            <person name="Zeng Q."/>
            <person name="Gargeya S."/>
            <person name="Fitzgerald M."/>
            <person name="Abouelleil A."/>
            <person name="Alvarado L."/>
            <person name="Berlin A.M."/>
            <person name="Chapman S.B."/>
            <person name="Dewar J."/>
            <person name="Goldberg J."/>
            <person name="Griggs A."/>
            <person name="Gujja S."/>
            <person name="Hansen M."/>
            <person name="Howarth C."/>
            <person name="Imamovic A."/>
            <person name="Larimer J."/>
            <person name="McCowan C."/>
            <person name="Murphy C."/>
            <person name="Pearson M."/>
            <person name="Priest M."/>
            <person name="Roberts A."/>
            <person name="Saif S."/>
            <person name="Shea T."/>
            <person name="Sykes S."/>
            <person name="Wortman J."/>
            <person name="Nusbaum C."/>
            <person name="Birren B."/>
        </authorList>
    </citation>
    <scope>NUCLEOTIDE SEQUENCE</scope>
    <source>
        <strain evidence="3">CBS 10737</strain>
    </source>
</reference>
<reference evidence="2" key="1">
    <citation type="submission" date="2013-07" db="EMBL/GenBank/DDBJ databases">
        <title>The Genome Sequence of Cryptococcus pinus CBS10737.</title>
        <authorList>
            <consortium name="The Broad Institute Genome Sequencing Platform"/>
            <person name="Cuomo C."/>
            <person name="Litvintseva A."/>
            <person name="Chen Y."/>
            <person name="Heitman J."/>
            <person name="Sun S."/>
            <person name="Springer D."/>
            <person name="Dromer F."/>
            <person name="Young S.K."/>
            <person name="Zeng Q."/>
            <person name="Gargeya S."/>
            <person name="Fitzgerald M."/>
            <person name="Abouelleil A."/>
            <person name="Alvarado L."/>
            <person name="Berlin A.M."/>
            <person name="Chapman S.B."/>
            <person name="Dewar J."/>
            <person name="Goldberg J."/>
            <person name="Griggs A."/>
            <person name="Gujja S."/>
            <person name="Hansen M."/>
            <person name="Howarth C."/>
            <person name="Imamovic A."/>
            <person name="Larimer J."/>
            <person name="McCowan C."/>
            <person name="Murphy C."/>
            <person name="Pearson M."/>
            <person name="Priest M."/>
            <person name="Roberts A."/>
            <person name="Saif S."/>
            <person name="Shea T."/>
            <person name="Sykes S."/>
            <person name="Wortman J."/>
            <person name="Nusbaum C."/>
            <person name="Birren B."/>
        </authorList>
    </citation>
    <scope>NUCLEOTIDE SEQUENCE [LARGE SCALE GENOMIC DNA]</scope>
    <source>
        <strain evidence="2">CBS 10737</strain>
    </source>
</reference>
<feature type="compositionally biased region" description="Polar residues" evidence="1">
    <location>
        <begin position="151"/>
        <end position="165"/>
    </location>
</feature>
<protein>
    <submittedName>
        <fullName evidence="2">Uncharacterized protein</fullName>
    </submittedName>
</protein>
<name>A0A1B9I1Z3_9TREE</name>
<proteinExistence type="predicted"/>
<evidence type="ECO:0000313" key="3">
    <source>
        <dbReference type="EMBL" id="WWC70406.1"/>
    </source>
</evidence>
<reference evidence="3" key="4">
    <citation type="submission" date="2024-02" db="EMBL/GenBank/DDBJ databases">
        <title>Comparative genomics of Cryptococcus and Kwoniella reveals pathogenesis evolution and contrasting modes of karyotype evolution via chromosome fusion or intercentromeric recombination.</title>
        <authorList>
            <person name="Coelho M.A."/>
            <person name="David-Palma M."/>
            <person name="Shea T."/>
            <person name="Bowers K."/>
            <person name="McGinley-Smith S."/>
            <person name="Mohammad A.W."/>
            <person name="Gnirke A."/>
            <person name="Yurkov A.M."/>
            <person name="Nowrousian M."/>
            <person name="Sun S."/>
            <person name="Cuomo C.A."/>
            <person name="Heitman J."/>
        </authorList>
    </citation>
    <scope>NUCLEOTIDE SEQUENCE</scope>
    <source>
        <strain evidence="3">CBS 10737</strain>
    </source>
</reference>
<evidence type="ECO:0000313" key="2">
    <source>
        <dbReference type="EMBL" id="OCF49544.1"/>
    </source>
</evidence>
<organism evidence="2">
    <name type="scientific">Kwoniella pini CBS 10737</name>
    <dbReference type="NCBI Taxonomy" id="1296096"/>
    <lineage>
        <taxon>Eukaryota</taxon>
        <taxon>Fungi</taxon>
        <taxon>Dikarya</taxon>
        <taxon>Basidiomycota</taxon>
        <taxon>Agaricomycotina</taxon>
        <taxon>Tremellomycetes</taxon>
        <taxon>Tremellales</taxon>
        <taxon>Cryptococcaceae</taxon>
        <taxon>Kwoniella</taxon>
    </lineage>
</organism>
<feature type="compositionally biased region" description="Polar residues" evidence="1">
    <location>
        <begin position="46"/>
        <end position="56"/>
    </location>
</feature>
<reference evidence="2" key="3">
    <citation type="submission" date="2016-07" db="EMBL/GenBank/DDBJ databases">
        <title>Evolution of pathogenesis and genome organization in the Tremellales.</title>
        <authorList>
            <person name="Cuomo C."/>
            <person name="Litvintseva A."/>
            <person name="Heitman J."/>
            <person name="Chen Y."/>
            <person name="Sun S."/>
            <person name="Springer D."/>
            <person name="Dromer F."/>
            <person name="Young S."/>
            <person name="Zeng Q."/>
            <person name="Chapman S."/>
            <person name="Gujja S."/>
            <person name="Saif S."/>
            <person name="Birren B."/>
        </authorList>
    </citation>
    <scope>NUCLEOTIDE SEQUENCE</scope>
    <source>
        <strain evidence="2">CBS 10737</strain>
    </source>
</reference>
<feature type="region of interest" description="Disordered" evidence="1">
    <location>
        <begin position="72"/>
        <end position="96"/>
    </location>
</feature>
<evidence type="ECO:0000313" key="4">
    <source>
        <dbReference type="Proteomes" id="UP000094020"/>
    </source>
</evidence>
<accession>A0A1B9I1Z3</accession>
<feature type="region of interest" description="Disordered" evidence="1">
    <location>
        <begin position="27"/>
        <end position="56"/>
    </location>
</feature>
<dbReference type="KEGG" id="kpin:30172435"/>
<dbReference type="Proteomes" id="UP000094020">
    <property type="component" value="Chromosome 5"/>
</dbReference>
<sequence length="323" mass="35839">MPPLTQSPISSPSLRTIAHAQMRSSYFPPVPTAPHSYHGRIPPTPNSSLNIIHNSPQPNIGSTLVGCLKHTQNISGRPLPSSSSQSSTNISEIGPYHRGDSEFFQVKPNLKPIMKSINPIEKRRISTPSNMIKVSQIPIGNSPNLRSIHTSSSSFNDNNKISDSAQRGIDVQGKRRPSFKIELPPRQPTIQQTHQKVSSMQPIANVIQNSSSGYVSSTPIFKDPFENHNATYDYPAGGYMILRAPTKGNNSFMEDFPSPTQQQTRNGLMDIEYMYDNEGIGLGYSLNKRVATPWLRSKGDEEEWLKSDDLEDIDRKIGNMNVA</sequence>
<feature type="region of interest" description="Disordered" evidence="1">
    <location>
        <begin position="151"/>
        <end position="173"/>
    </location>
</feature>
<dbReference type="RefSeq" id="XP_019010763.1">
    <property type="nucleotide sequence ID" value="XM_019155805.1"/>
</dbReference>
<evidence type="ECO:0000256" key="1">
    <source>
        <dbReference type="SAM" id="MobiDB-lite"/>
    </source>
</evidence>
<gene>
    <name evidence="2" type="ORF">I206_04066</name>
    <name evidence="3" type="ORF">I206_104356</name>
</gene>
<dbReference type="EMBL" id="CP144523">
    <property type="protein sequence ID" value="WWC70406.1"/>
    <property type="molecule type" value="Genomic_DNA"/>
</dbReference>
<dbReference type="AlphaFoldDB" id="A0A1B9I1Z3"/>